<dbReference type="Proteomes" id="UP000501690">
    <property type="component" value="Linkage Group LG10"/>
</dbReference>
<dbReference type="GO" id="GO:0005576">
    <property type="term" value="C:extracellular region"/>
    <property type="evidence" value="ECO:0007669"/>
    <property type="project" value="UniProtKB-SubCell"/>
</dbReference>
<dbReference type="AlphaFoldDB" id="A0A4D6NES6"/>
<evidence type="ECO:0000256" key="4">
    <source>
        <dbReference type="ARBA" id="ARBA00022525"/>
    </source>
</evidence>
<protein>
    <recommendedName>
        <fullName evidence="6">S-protein homolog</fullName>
    </recommendedName>
</protein>
<feature type="region of interest" description="Disordered" evidence="7">
    <location>
        <begin position="1"/>
        <end position="33"/>
    </location>
</feature>
<feature type="transmembrane region" description="Helical" evidence="8">
    <location>
        <begin position="74"/>
        <end position="95"/>
    </location>
</feature>
<organism evidence="9 10">
    <name type="scientific">Vigna unguiculata</name>
    <name type="common">Cowpea</name>
    <dbReference type="NCBI Taxonomy" id="3917"/>
    <lineage>
        <taxon>Eukaryota</taxon>
        <taxon>Viridiplantae</taxon>
        <taxon>Streptophyta</taxon>
        <taxon>Embryophyta</taxon>
        <taxon>Tracheophyta</taxon>
        <taxon>Spermatophyta</taxon>
        <taxon>Magnoliopsida</taxon>
        <taxon>eudicotyledons</taxon>
        <taxon>Gunneridae</taxon>
        <taxon>Pentapetalae</taxon>
        <taxon>rosids</taxon>
        <taxon>fabids</taxon>
        <taxon>Fabales</taxon>
        <taxon>Fabaceae</taxon>
        <taxon>Papilionoideae</taxon>
        <taxon>50 kb inversion clade</taxon>
        <taxon>NPAAA clade</taxon>
        <taxon>indigoferoid/millettioid clade</taxon>
        <taxon>Phaseoleae</taxon>
        <taxon>Vigna</taxon>
    </lineage>
</organism>
<keyword evidence="5" id="KW-0732">Signal</keyword>
<dbReference type="InterPro" id="IPR010264">
    <property type="entry name" value="Self-incomp_S1"/>
</dbReference>
<proteinExistence type="inferred from homology"/>
<gene>
    <name evidence="9" type="ORF">DEO72_LG10g3552</name>
</gene>
<keyword evidence="4 6" id="KW-0964">Secreted</keyword>
<keyword evidence="8" id="KW-0812">Transmembrane</keyword>
<evidence type="ECO:0000256" key="3">
    <source>
        <dbReference type="ARBA" id="ARBA00022471"/>
    </source>
</evidence>
<dbReference type="PANTHER" id="PTHR31232">
    <property type="match status" value="1"/>
</dbReference>
<keyword evidence="8" id="KW-1133">Transmembrane helix</keyword>
<accession>A0A4D6NES6</accession>
<evidence type="ECO:0000256" key="5">
    <source>
        <dbReference type="ARBA" id="ARBA00022729"/>
    </source>
</evidence>
<dbReference type="Pfam" id="PF05938">
    <property type="entry name" value="Self-incomp_S1"/>
    <property type="match status" value="1"/>
</dbReference>
<evidence type="ECO:0000256" key="2">
    <source>
        <dbReference type="ARBA" id="ARBA00005581"/>
    </source>
</evidence>
<keyword evidence="10" id="KW-1185">Reference proteome</keyword>
<dbReference type="EMBL" id="CP039354">
    <property type="protein sequence ID" value="QCE12310.1"/>
    <property type="molecule type" value="Genomic_DNA"/>
</dbReference>
<comment type="similarity">
    <text evidence="2 6">Belongs to the plant self-incompatibility (S1) protein family.</text>
</comment>
<evidence type="ECO:0000313" key="10">
    <source>
        <dbReference type="Proteomes" id="UP000501690"/>
    </source>
</evidence>
<sequence length="202" mass="23058">MRTIRNKHYENEDQKASSMVAPHPTKPSTVVAPHRAATSTVVATNPATTFNGGSPLPSSNNKRLSISRKRASEFAMSLLAKIVVLLCMLTLAWAWPPKTSVKITNTLEGKENLNIHCKSKDDDLGQRLLHFNQSFDWSFGAQFWYKTLYFCSCQWGKGPLLYFDAYVQTRDFDKCSDCDWYIKKDGPCRYEKGTIKCYKWNP</sequence>
<evidence type="ECO:0000256" key="7">
    <source>
        <dbReference type="SAM" id="MobiDB-lite"/>
    </source>
</evidence>
<evidence type="ECO:0000256" key="6">
    <source>
        <dbReference type="RuleBase" id="RU367044"/>
    </source>
</evidence>
<reference evidence="9 10" key="1">
    <citation type="submission" date="2019-04" db="EMBL/GenBank/DDBJ databases">
        <title>An improved genome assembly and genetic linkage map for asparagus bean, Vigna unguiculata ssp. sesquipedialis.</title>
        <authorList>
            <person name="Xia Q."/>
            <person name="Zhang R."/>
            <person name="Dong Y."/>
        </authorList>
    </citation>
    <scope>NUCLEOTIDE SEQUENCE [LARGE SCALE GENOMIC DNA]</scope>
    <source>
        <tissue evidence="9">Leaf</tissue>
    </source>
</reference>
<keyword evidence="8" id="KW-0472">Membrane</keyword>
<dbReference type="GO" id="GO:0060320">
    <property type="term" value="P:rejection of self pollen"/>
    <property type="evidence" value="ECO:0007669"/>
    <property type="project" value="UniProtKB-KW"/>
</dbReference>
<comment type="subcellular location">
    <subcellularLocation>
        <location evidence="1 6">Secreted</location>
    </subcellularLocation>
</comment>
<name>A0A4D6NES6_VIGUN</name>
<evidence type="ECO:0000313" key="9">
    <source>
        <dbReference type="EMBL" id="QCE12310.1"/>
    </source>
</evidence>
<dbReference type="PANTHER" id="PTHR31232:SF43">
    <property type="entry name" value="S-PROTEIN HOMOLOG 29-RELATED"/>
    <property type="match status" value="1"/>
</dbReference>
<keyword evidence="3 6" id="KW-0713">Self-incompatibility</keyword>
<evidence type="ECO:0000256" key="1">
    <source>
        <dbReference type="ARBA" id="ARBA00004613"/>
    </source>
</evidence>
<evidence type="ECO:0000256" key="8">
    <source>
        <dbReference type="SAM" id="Phobius"/>
    </source>
</evidence>